<gene>
    <name evidence="6" type="ORF">SAMN05443545_11047</name>
</gene>
<evidence type="ECO:0000256" key="1">
    <source>
        <dbReference type="ARBA" id="ARBA00023015"/>
    </source>
</evidence>
<dbReference type="PROSITE" id="PS51077">
    <property type="entry name" value="HTH_ICLR"/>
    <property type="match status" value="1"/>
</dbReference>
<dbReference type="RefSeq" id="WP_139243951.1">
    <property type="nucleotide sequence ID" value="NZ_BMXH01000011.1"/>
</dbReference>
<evidence type="ECO:0000259" key="4">
    <source>
        <dbReference type="PROSITE" id="PS51077"/>
    </source>
</evidence>
<dbReference type="Gene3D" id="1.10.10.10">
    <property type="entry name" value="Winged helix-like DNA-binding domain superfamily/Winged helix DNA-binding domain"/>
    <property type="match status" value="1"/>
</dbReference>
<dbReference type="OrthoDB" id="9807558at2"/>
<dbReference type="InterPro" id="IPR036390">
    <property type="entry name" value="WH_DNA-bd_sf"/>
</dbReference>
<dbReference type="EMBL" id="FNNI01000010">
    <property type="protein sequence ID" value="SDY06417.1"/>
    <property type="molecule type" value="Genomic_DNA"/>
</dbReference>
<protein>
    <submittedName>
        <fullName evidence="6">Transcriptional regulator, IclR family</fullName>
    </submittedName>
</protein>
<dbReference type="AlphaFoldDB" id="A0A1H3GTI2"/>
<reference evidence="6 7" key="1">
    <citation type="submission" date="2016-10" db="EMBL/GenBank/DDBJ databases">
        <authorList>
            <person name="de Groot N.N."/>
        </authorList>
    </citation>
    <scope>NUCLEOTIDE SEQUENCE [LARGE SCALE GENOMIC DNA]</scope>
    <source>
        <strain evidence="6 7">DSM 19219</strain>
    </source>
</reference>
<dbReference type="Gene3D" id="3.30.450.40">
    <property type="match status" value="1"/>
</dbReference>
<dbReference type="InterPro" id="IPR029016">
    <property type="entry name" value="GAF-like_dom_sf"/>
</dbReference>
<dbReference type="PROSITE" id="PS51078">
    <property type="entry name" value="ICLR_ED"/>
    <property type="match status" value="1"/>
</dbReference>
<dbReference type="InterPro" id="IPR014757">
    <property type="entry name" value="Tscrpt_reg_IclR_C"/>
</dbReference>
<evidence type="ECO:0000256" key="3">
    <source>
        <dbReference type="ARBA" id="ARBA00023163"/>
    </source>
</evidence>
<dbReference type="STRING" id="574349.SAMN05443545_11047"/>
<keyword evidence="2" id="KW-0238">DNA-binding</keyword>
<dbReference type="Proteomes" id="UP000198500">
    <property type="component" value="Unassembled WGS sequence"/>
</dbReference>
<dbReference type="GO" id="GO:0045892">
    <property type="term" value="P:negative regulation of DNA-templated transcription"/>
    <property type="evidence" value="ECO:0007669"/>
    <property type="project" value="TreeGrafter"/>
</dbReference>
<accession>A0A1H3GTI2</accession>
<sequence length="256" mass="28995">MSEQEKVDRLMVKSVVKAFRILEVFDAEHPAMSVKQLAERCDMDRSAAQRFIHTLTQLGYLQRNEETQLIEPSVRTLDIAAHYLHAHPLVDKVRPYLLNLSKETEGSVSLTILDGPDVVYLSRMLSRNMLDTDITIGSRLPAFCTAPGLAMLSQLEAGEARDILERTDRKCYTSNTVHELPAIMERLVQCRRQGYALSIEEYFLSDISIAAPVLDRHNRPRAAVSISMSRVRSMPEELEQNLSSLLISTARQLSRL</sequence>
<proteinExistence type="predicted"/>
<feature type="domain" description="IclR-ED" evidence="5">
    <location>
        <begin position="75"/>
        <end position="256"/>
    </location>
</feature>
<dbReference type="Pfam" id="PF01614">
    <property type="entry name" value="IclR_C"/>
    <property type="match status" value="1"/>
</dbReference>
<dbReference type="InterPro" id="IPR036388">
    <property type="entry name" value="WH-like_DNA-bd_sf"/>
</dbReference>
<evidence type="ECO:0000313" key="7">
    <source>
        <dbReference type="Proteomes" id="UP000198500"/>
    </source>
</evidence>
<dbReference type="SUPFAM" id="SSF46785">
    <property type="entry name" value="Winged helix' DNA-binding domain"/>
    <property type="match status" value="1"/>
</dbReference>
<dbReference type="InterPro" id="IPR050707">
    <property type="entry name" value="HTH_MetabolicPath_Reg"/>
</dbReference>
<organism evidence="6 7">
    <name type="scientific">Aidingimonas halophila</name>
    <dbReference type="NCBI Taxonomy" id="574349"/>
    <lineage>
        <taxon>Bacteria</taxon>
        <taxon>Pseudomonadati</taxon>
        <taxon>Pseudomonadota</taxon>
        <taxon>Gammaproteobacteria</taxon>
        <taxon>Oceanospirillales</taxon>
        <taxon>Halomonadaceae</taxon>
        <taxon>Aidingimonas</taxon>
    </lineage>
</organism>
<dbReference type="GO" id="GO:0003700">
    <property type="term" value="F:DNA-binding transcription factor activity"/>
    <property type="evidence" value="ECO:0007669"/>
    <property type="project" value="TreeGrafter"/>
</dbReference>
<dbReference type="GO" id="GO:0003677">
    <property type="term" value="F:DNA binding"/>
    <property type="evidence" value="ECO:0007669"/>
    <property type="project" value="UniProtKB-KW"/>
</dbReference>
<dbReference type="Pfam" id="PF09339">
    <property type="entry name" value="HTH_IclR"/>
    <property type="match status" value="1"/>
</dbReference>
<name>A0A1H3GTI2_9GAMM</name>
<dbReference type="PANTHER" id="PTHR30136:SF34">
    <property type="entry name" value="TRANSCRIPTIONAL REGULATOR"/>
    <property type="match status" value="1"/>
</dbReference>
<dbReference type="SMART" id="SM00346">
    <property type="entry name" value="HTH_ICLR"/>
    <property type="match status" value="1"/>
</dbReference>
<dbReference type="PANTHER" id="PTHR30136">
    <property type="entry name" value="HELIX-TURN-HELIX TRANSCRIPTIONAL REGULATOR, ICLR FAMILY"/>
    <property type="match status" value="1"/>
</dbReference>
<evidence type="ECO:0000313" key="6">
    <source>
        <dbReference type="EMBL" id="SDY06417.1"/>
    </source>
</evidence>
<evidence type="ECO:0000256" key="2">
    <source>
        <dbReference type="ARBA" id="ARBA00023125"/>
    </source>
</evidence>
<keyword evidence="1" id="KW-0805">Transcription regulation</keyword>
<feature type="domain" description="HTH iclR-type" evidence="4">
    <location>
        <begin position="12"/>
        <end position="74"/>
    </location>
</feature>
<keyword evidence="7" id="KW-1185">Reference proteome</keyword>
<dbReference type="SUPFAM" id="SSF55781">
    <property type="entry name" value="GAF domain-like"/>
    <property type="match status" value="1"/>
</dbReference>
<evidence type="ECO:0000259" key="5">
    <source>
        <dbReference type="PROSITE" id="PS51078"/>
    </source>
</evidence>
<keyword evidence="3" id="KW-0804">Transcription</keyword>
<dbReference type="InterPro" id="IPR005471">
    <property type="entry name" value="Tscrpt_reg_IclR_N"/>
</dbReference>